<evidence type="ECO:0000313" key="4">
    <source>
        <dbReference type="EMBL" id="CAD9201624.1"/>
    </source>
</evidence>
<accession>A0A7S1SKF6</accession>
<dbReference type="Gene3D" id="3.40.50.720">
    <property type="entry name" value="NAD(P)-binding Rossmann-like Domain"/>
    <property type="match status" value="1"/>
</dbReference>
<dbReference type="InterPro" id="IPR008927">
    <property type="entry name" value="6-PGluconate_DH-like_C_sf"/>
</dbReference>
<dbReference type="InterPro" id="IPR028939">
    <property type="entry name" value="P5C_Rdtase_cat_N"/>
</dbReference>
<dbReference type="Pfam" id="PF26213">
    <property type="entry name" value="TYRAAT1_C"/>
    <property type="match status" value="1"/>
</dbReference>
<protein>
    <recommendedName>
        <fullName evidence="3">Prephenate/arogenate dehydrogenase domain-containing protein</fullName>
    </recommendedName>
</protein>
<dbReference type="PROSITE" id="PS51176">
    <property type="entry name" value="PDH_ADH"/>
    <property type="match status" value="1"/>
</dbReference>
<feature type="domain" description="Prephenate/arogenate dehydrogenase" evidence="3">
    <location>
        <begin position="105"/>
        <end position="385"/>
    </location>
</feature>
<name>A0A7S1SKF6_9CHLO</name>
<dbReference type="AlphaFoldDB" id="A0A7S1SKF6"/>
<dbReference type="EMBL" id="HBGG01007723">
    <property type="protein sequence ID" value="CAD9201624.1"/>
    <property type="molecule type" value="Transcribed_RNA"/>
</dbReference>
<dbReference type="Pfam" id="PF03807">
    <property type="entry name" value="F420_oxidored"/>
    <property type="match status" value="1"/>
</dbReference>
<dbReference type="InterPro" id="IPR059064">
    <property type="entry name" value="TYRAAT2_C"/>
</dbReference>
<sequence>MAVAVAAAVHRTALGGGSVPGASSQSPAALGRLPCPVHCSITTQRDSLCLGSGLGQGSRSLSGSSSRRRPTARQGVAQRVYAIDAAQPFDMEARLARAVKAEARLKIGIVGFGNFGQFLAKRFKSHGHELIATSRGDYSAVAGELGVKFFSDLDDFCEYHPDVVIMSTSIISTEAALGKLPLQRLKRSTLFVDVLSVKEFPKRLFLNQLPVHFDILCTHPMFGPDSGRGTWEGLPLMYERVRVSEGKPRRKAVADGLLEVFRREGCRMVEMSCEEHDRQAASTQFITHTVGRMLGEMGLSNTAIDTKGYESLLSLVNNTANDSFDLYYGLFMYNQSATQELQRLETAFDRIRQKLMDELHDALRKDIFGPKPITPEVLPPSKRLSDSSSAQSLNNGGGAKGSVKGSTAPNQQQ</sequence>
<feature type="compositionally biased region" description="Polar residues" evidence="2">
    <location>
        <begin position="404"/>
        <end position="413"/>
    </location>
</feature>
<dbReference type="InterPro" id="IPR036291">
    <property type="entry name" value="NAD(P)-bd_dom_sf"/>
</dbReference>
<feature type="region of interest" description="Disordered" evidence="2">
    <location>
        <begin position="369"/>
        <end position="413"/>
    </location>
</feature>
<gene>
    <name evidence="4" type="ORF">TCHU04912_LOCUS3857</name>
</gene>
<evidence type="ECO:0000259" key="3">
    <source>
        <dbReference type="PROSITE" id="PS51176"/>
    </source>
</evidence>
<dbReference type="GO" id="GO:0008977">
    <property type="term" value="F:prephenate dehydrogenase (NAD+) activity"/>
    <property type="evidence" value="ECO:0007669"/>
    <property type="project" value="InterPro"/>
</dbReference>
<dbReference type="GO" id="GO:0033730">
    <property type="term" value="F:arogenate dehydrogenase (NADP+) activity"/>
    <property type="evidence" value="ECO:0007669"/>
    <property type="project" value="InterPro"/>
</dbReference>
<dbReference type="InterPro" id="IPR045011">
    <property type="entry name" value="TYRAAT1/2"/>
</dbReference>
<reference evidence="4" key="1">
    <citation type="submission" date="2021-01" db="EMBL/GenBank/DDBJ databases">
        <authorList>
            <person name="Corre E."/>
            <person name="Pelletier E."/>
            <person name="Niang G."/>
            <person name="Scheremetjew M."/>
            <person name="Finn R."/>
            <person name="Kale V."/>
            <person name="Holt S."/>
            <person name="Cochrane G."/>
            <person name="Meng A."/>
            <person name="Brown T."/>
            <person name="Cohen L."/>
        </authorList>
    </citation>
    <scope>NUCLEOTIDE SEQUENCE</scope>
    <source>
        <strain evidence="4">PLY429</strain>
    </source>
</reference>
<dbReference type="SUPFAM" id="SSF48179">
    <property type="entry name" value="6-phosphogluconate dehydrogenase C-terminal domain-like"/>
    <property type="match status" value="1"/>
</dbReference>
<dbReference type="PANTHER" id="PTHR43207">
    <property type="entry name" value="AROGENATE DEHYDROGENASE-RELATED"/>
    <property type="match status" value="1"/>
</dbReference>
<dbReference type="PANTHER" id="PTHR43207:SF4">
    <property type="entry name" value="AROGENATE DEHYDROGENASE 2, CHLOROPLASTIC"/>
    <property type="match status" value="1"/>
</dbReference>
<dbReference type="InterPro" id="IPR003099">
    <property type="entry name" value="Prephen_DH"/>
</dbReference>
<dbReference type="GO" id="GO:0004665">
    <property type="term" value="F:prephenate dehydrogenase (NADP+) activity"/>
    <property type="evidence" value="ECO:0007669"/>
    <property type="project" value="InterPro"/>
</dbReference>
<dbReference type="SUPFAM" id="SSF51735">
    <property type="entry name" value="NAD(P)-binding Rossmann-fold domains"/>
    <property type="match status" value="1"/>
</dbReference>
<organism evidence="4">
    <name type="scientific">Tetraselmis chuii</name>
    <dbReference type="NCBI Taxonomy" id="63592"/>
    <lineage>
        <taxon>Eukaryota</taxon>
        <taxon>Viridiplantae</taxon>
        <taxon>Chlorophyta</taxon>
        <taxon>core chlorophytes</taxon>
        <taxon>Chlorodendrophyceae</taxon>
        <taxon>Chlorodendrales</taxon>
        <taxon>Chlorodendraceae</taxon>
        <taxon>Tetraselmis</taxon>
    </lineage>
</organism>
<keyword evidence="1" id="KW-0560">Oxidoreductase</keyword>
<evidence type="ECO:0000256" key="1">
    <source>
        <dbReference type="ARBA" id="ARBA00023002"/>
    </source>
</evidence>
<evidence type="ECO:0000256" key="2">
    <source>
        <dbReference type="SAM" id="MobiDB-lite"/>
    </source>
</evidence>
<proteinExistence type="predicted"/>
<dbReference type="GO" id="GO:0006571">
    <property type="term" value="P:tyrosine biosynthetic process"/>
    <property type="evidence" value="ECO:0007669"/>
    <property type="project" value="InterPro"/>
</dbReference>